<dbReference type="Proteomes" id="UP000182826">
    <property type="component" value="Unassembled WGS sequence"/>
</dbReference>
<reference evidence="1 2" key="1">
    <citation type="submission" date="2016-10" db="EMBL/GenBank/DDBJ databases">
        <title>Draft Genome Sequence of Rhizobacteria Flavobacterium johnsoniae CI04.</title>
        <authorList>
            <person name="Bravo J.I."/>
            <person name="Lozano G.L."/>
            <person name="Handelsman J."/>
        </authorList>
    </citation>
    <scope>NUCLEOTIDE SEQUENCE [LARGE SCALE GENOMIC DNA]</scope>
    <source>
        <strain evidence="1 2">CI04</strain>
    </source>
</reference>
<evidence type="ECO:0000313" key="1">
    <source>
        <dbReference type="EMBL" id="OIV40605.1"/>
    </source>
</evidence>
<sequence length="319" mass="34534">MKKYIIFLLLTQLTWAQEPTKRIEFEAPESYPEGVAFDKGANVFYVSSARLGTVGKVTKEGKYSALYADQSLKSTYGLKVHPDGKRLFVCAGDANYSKFSTPDTKKKMARLLSIDLKSGKKLADVDLSGLVPGEHFPNDLAFDKDGNVYITDSFADVVYKVDPNGKASVFSQSELLKSAGVGPNGIVYHPDGFLLVANNGTGALIKLPLASAQNGTKVKIGQFFPSADGLLLNDNNTLTLVQNGGVNKIFRLKSTDNWTTAEVSQSTSVEDRFAFPSTAAMSGGETWIMNANFSELAEGNNVPSKKFSLQQAVFSPVKK</sequence>
<dbReference type="SUPFAM" id="SSF101898">
    <property type="entry name" value="NHL repeat"/>
    <property type="match status" value="1"/>
</dbReference>
<gene>
    <name evidence="1" type="ORF">BKM63_17215</name>
</gene>
<accession>A0A1J7BPU3</accession>
<organism evidence="1 2">
    <name type="scientific">Flavobacterium johnsoniae</name>
    <name type="common">Cytophaga johnsonae</name>
    <dbReference type="NCBI Taxonomy" id="986"/>
    <lineage>
        <taxon>Bacteria</taxon>
        <taxon>Pseudomonadati</taxon>
        <taxon>Bacteroidota</taxon>
        <taxon>Flavobacteriia</taxon>
        <taxon>Flavobacteriales</taxon>
        <taxon>Flavobacteriaceae</taxon>
        <taxon>Flavobacterium</taxon>
    </lineage>
</organism>
<comment type="caution">
    <text evidence="1">The sequence shown here is derived from an EMBL/GenBank/DDBJ whole genome shotgun (WGS) entry which is preliminary data.</text>
</comment>
<dbReference type="InterPro" id="IPR054550">
    <property type="entry name" value="Mala_s_1-like"/>
</dbReference>
<dbReference type="InterPro" id="IPR011042">
    <property type="entry name" value="6-blade_b-propeller_TolB-like"/>
</dbReference>
<name>A0A1J7BPU3_FLAJO</name>
<dbReference type="OrthoDB" id="8584394at2"/>
<dbReference type="InterPro" id="IPR053224">
    <property type="entry name" value="Sensory_adhesion_molecule"/>
</dbReference>
<dbReference type="PANTHER" id="PTHR31460:SF3">
    <property type="entry name" value="MESOCENTIN"/>
    <property type="match status" value="1"/>
</dbReference>
<evidence type="ECO:0000313" key="2">
    <source>
        <dbReference type="Proteomes" id="UP000182826"/>
    </source>
</evidence>
<proteinExistence type="predicted"/>
<dbReference type="Pfam" id="PF22701">
    <property type="entry name" value="Mala_s_1-like"/>
    <property type="match status" value="1"/>
</dbReference>
<keyword evidence="2" id="KW-1185">Reference proteome</keyword>
<dbReference type="Gene3D" id="2.120.10.30">
    <property type="entry name" value="TolB, C-terminal domain"/>
    <property type="match status" value="1"/>
</dbReference>
<dbReference type="RefSeq" id="WP_071637807.1">
    <property type="nucleotide sequence ID" value="NZ_MLFK01000009.1"/>
</dbReference>
<dbReference type="EMBL" id="MLFK01000009">
    <property type="protein sequence ID" value="OIV40605.1"/>
    <property type="molecule type" value="Genomic_DNA"/>
</dbReference>
<protein>
    <submittedName>
        <fullName evidence="1">Gluconolaconase</fullName>
    </submittedName>
</protein>
<dbReference type="AlphaFoldDB" id="A0A1J7BPU3"/>
<dbReference type="PANTHER" id="PTHR31460">
    <property type="match status" value="1"/>
</dbReference>